<dbReference type="AlphaFoldDB" id="A0AAD9GKX6"/>
<dbReference type="Proteomes" id="UP001259832">
    <property type="component" value="Unassembled WGS sequence"/>
</dbReference>
<comment type="caution">
    <text evidence="1">The sequence shown here is derived from an EMBL/GenBank/DDBJ whole genome shotgun (WGS) entry which is preliminary data.</text>
</comment>
<protein>
    <submittedName>
        <fullName evidence="1">Uncharacterized protein</fullName>
    </submittedName>
</protein>
<proteinExistence type="predicted"/>
<organism evidence="1 2">
    <name type="scientific">Phytophthora citrophthora</name>
    <dbReference type="NCBI Taxonomy" id="4793"/>
    <lineage>
        <taxon>Eukaryota</taxon>
        <taxon>Sar</taxon>
        <taxon>Stramenopiles</taxon>
        <taxon>Oomycota</taxon>
        <taxon>Peronosporomycetes</taxon>
        <taxon>Peronosporales</taxon>
        <taxon>Peronosporaceae</taxon>
        <taxon>Phytophthora</taxon>
    </lineage>
</organism>
<keyword evidence="2" id="KW-1185">Reference proteome</keyword>
<sequence>MPIGCWRDGPFEGEAEVSVASRGHNNDENRKGQKAGTIKRTIAVWDDINEDIIRSAFNKVLSVKF</sequence>
<name>A0AAD9GKX6_9STRA</name>
<accession>A0AAD9GKX6</accession>
<reference evidence="1" key="1">
    <citation type="submission" date="2023-08" db="EMBL/GenBank/DDBJ databases">
        <title>Reference Genome Resource for the Citrus Pathogen Phytophthora citrophthora.</title>
        <authorList>
            <person name="Moller H."/>
            <person name="Coetzee B."/>
            <person name="Rose L.J."/>
            <person name="Van Niekerk J.M."/>
        </authorList>
    </citation>
    <scope>NUCLEOTIDE SEQUENCE</scope>
    <source>
        <strain evidence="1">STE-U-9442</strain>
    </source>
</reference>
<evidence type="ECO:0000313" key="2">
    <source>
        <dbReference type="Proteomes" id="UP001259832"/>
    </source>
</evidence>
<gene>
    <name evidence="1" type="ORF">P3T76_008481</name>
</gene>
<dbReference type="EMBL" id="JASMQC010000015">
    <property type="protein sequence ID" value="KAK1940158.1"/>
    <property type="molecule type" value="Genomic_DNA"/>
</dbReference>
<evidence type="ECO:0000313" key="1">
    <source>
        <dbReference type="EMBL" id="KAK1940158.1"/>
    </source>
</evidence>